<sequence length="206" mass="23161">MNSARITVAAFDFDGTLTHRDSLLPFLLYAHGPANFAIKMTQASPVLLGYAVRLIRNDRAKERLLRGFLDGHPLAEIEAIGARFARDRLPAMLLDDAYARFLWHKTQGHCCVLVSASLVHYLEPWAKSVGFDHVIGSQLASDEHGFVSGRLDGGNCYGEQKANRLRAWLGAREAIIYAYGDSRGDREMLQMADYPYYRSMPREVKN</sequence>
<dbReference type="Gene3D" id="3.40.50.1000">
    <property type="entry name" value="HAD superfamily/HAD-like"/>
    <property type="match status" value="1"/>
</dbReference>
<evidence type="ECO:0000256" key="3">
    <source>
        <dbReference type="ARBA" id="ARBA00022842"/>
    </source>
</evidence>
<evidence type="ECO:0000256" key="1">
    <source>
        <dbReference type="ARBA" id="ARBA00022723"/>
    </source>
</evidence>
<evidence type="ECO:0000313" key="4">
    <source>
        <dbReference type="EMBL" id="MBK7953105.1"/>
    </source>
</evidence>
<evidence type="ECO:0000313" key="5">
    <source>
        <dbReference type="Proteomes" id="UP000706151"/>
    </source>
</evidence>
<keyword evidence="2 4" id="KW-0378">Hydrolase</keyword>
<keyword evidence="1" id="KW-0479">Metal-binding</keyword>
<dbReference type="SUPFAM" id="SSF56784">
    <property type="entry name" value="HAD-like"/>
    <property type="match status" value="1"/>
</dbReference>
<dbReference type="InterPro" id="IPR036412">
    <property type="entry name" value="HAD-like_sf"/>
</dbReference>
<evidence type="ECO:0000256" key="2">
    <source>
        <dbReference type="ARBA" id="ARBA00022801"/>
    </source>
</evidence>
<accession>A0A935TF45</accession>
<gene>
    <name evidence="4" type="ORF">IPK02_03480</name>
</gene>
<name>A0A935TF45_9PROT</name>
<organism evidence="4 5">
    <name type="scientific">Candidatus Accumulibacter affinis</name>
    <dbReference type="NCBI Taxonomy" id="2954384"/>
    <lineage>
        <taxon>Bacteria</taxon>
        <taxon>Pseudomonadati</taxon>
        <taxon>Pseudomonadota</taxon>
        <taxon>Betaproteobacteria</taxon>
        <taxon>Candidatus Accumulibacter</taxon>
    </lineage>
</organism>
<dbReference type="Gene3D" id="1.20.1440.100">
    <property type="entry name" value="SG protein - dephosphorylation function"/>
    <property type="match status" value="1"/>
</dbReference>
<dbReference type="AlphaFoldDB" id="A0A935TF45"/>
<reference evidence="4 5" key="1">
    <citation type="submission" date="2020-10" db="EMBL/GenBank/DDBJ databases">
        <title>Connecting structure to function with the recovery of over 1000 high-quality activated sludge metagenome-assembled genomes encoding full-length rRNA genes using long-read sequencing.</title>
        <authorList>
            <person name="Singleton C.M."/>
            <person name="Petriglieri F."/>
            <person name="Kristensen J.M."/>
            <person name="Kirkegaard R.H."/>
            <person name="Michaelsen T.Y."/>
            <person name="Andersen M.H."/>
            <person name="Karst S.M."/>
            <person name="Dueholm M.S."/>
            <person name="Nielsen P.H."/>
            <person name="Albertsen M."/>
        </authorList>
    </citation>
    <scope>NUCLEOTIDE SEQUENCE [LARGE SCALE GENOMIC DNA]</scope>
    <source>
        <strain evidence="4">Fred_18-Q3-R57-64_BAT3C.720</strain>
    </source>
</reference>
<protein>
    <submittedName>
        <fullName evidence="4">HAD-IB family hydrolase</fullName>
    </submittedName>
</protein>
<proteinExistence type="predicted"/>
<keyword evidence="3" id="KW-0460">Magnesium</keyword>
<dbReference type="GO" id="GO:0046872">
    <property type="term" value="F:metal ion binding"/>
    <property type="evidence" value="ECO:0007669"/>
    <property type="project" value="UniProtKB-KW"/>
</dbReference>
<dbReference type="NCBIfam" id="TIGR01488">
    <property type="entry name" value="HAD-SF-IB"/>
    <property type="match status" value="1"/>
</dbReference>
<dbReference type="Proteomes" id="UP000706151">
    <property type="component" value="Unassembled WGS sequence"/>
</dbReference>
<dbReference type="GO" id="GO:0016787">
    <property type="term" value="F:hydrolase activity"/>
    <property type="evidence" value="ECO:0007669"/>
    <property type="project" value="UniProtKB-KW"/>
</dbReference>
<dbReference type="EMBL" id="JADJOT010000002">
    <property type="protein sequence ID" value="MBK7953105.1"/>
    <property type="molecule type" value="Genomic_DNA"/>
</dbReference>
<dbReference type="InterPro" id="IPR050582">
    <property type="entry name" value="HAD-like_SerB"/>
</dbReference>
<dbReference type="InterPro" id="IPR023214">
    <property type="entry name" value="HAD_sf"/>
</dbReference>
<dbReference type="PANTHER" id="PTHR43344">
    <property type="entry name" value="PHOSPHOSERINE PHOSPHATASE"/>
    <property type="match status" value="1"/>
</dbReference>
<dbReference type="PANTHER" id="PTHR43344:SF13">
    <property type="entry name" value="PHOSPHATASE RV3661-RELATED"/>
    <property type="match status" value="1"/>
</dbReference>
<dbReference type="NCBIfam" id="TIGR01490">
    <property type="entry name" value="HAD-SF-IB-hyp1"/>
    <property type="match status" value="1"/>
</dbReference>
<dbReference type="Pfam" id="PF12710">
    <property type="entry name" value="HAD"/>
    <property type="match status" value="1"/>
</dbReference>
<comment type="caution">
    <text evidence="4">The sequence shown here is derived from an EMBL/GenBank/DDBJ whole genome shotgun (WGS) entry which is preliminary data.</text>
</comment>
<dbReference type="InterPro" id="IPR006385">
    <property type="entry name" value="HAD_hydro_SerB1"/>
</dbReference>
<dbReference type="CDD" id="cd02612">
    <property type="entry name" value="HAD_PGPPase"/>
    <property type="match status" value="1"/>
</dbReference>